<gene>
    <name evidence="1" type="ORF">BDQ94DRAFT_5208</name>
</gene>
<name>A0A3F3QJT7_9EURO</name>
<organism evidence="1 2">
    <name type="scientific">Aspergillus welwitschiae</name>
    <dbReference type="NCBI Taxonomy" id="1341132"/>
    <lineage>
        <taxon>Eukaryota</taxon>
        <taxon>Fungi</taxon>
        <taxon>Dikarya</taxon>
        <taxon>Ascomycota</taxon>
        <taxon>Pezizomycotina</taxon>
        <taxon>Eurotiomycetes</taxon>
        <taxon>Eurotiomycetidae</taxon>
        <taxon>Eurotiales</taxon>
        <taxon>Aspergillaceae</taxon>
        <taxon>Aspergillus</taxon>
        <taxon>Aspergillus subgen. Circumdati</taxon>
    </lineage>
</organism>
<dbReference type="RefSeq" id="XP_026632417.1">
    <property type="nucleotide sequence ID" value="XM_026775961.1"/>
</dbReference>
<accession>A0A3F3QJT7</accession>
<keyword evidence="2" id="KW-1185">Reference proteome</keyword>
<sequence length="101" mass="11298">MSWMSSPHVTSGSACLLGRRYINTISTTQTPITSTIGLFIHRCIPKSLIYKKKPRNIVRYWCPVRSITLNLESCIVPSADNLCHPSSGCLAASRWQVHLIL</sequence>
<evidence type="ECO:0000313" key="1">
    <source>
        <dbReference type="EMBL" id="RDH39395.1"/>
    </source>
</evidence>
<dbReference type="EMBL" id="KZ852032">
    <property type="protein sequence ID" value="RDH39395.1"/>
    <property type="molecule type" value="Genomic_DNA"/>
</dbReference>
<protein>
    <submittedName>
        <fullName evidence="1">Uncharacterized protein</fullName>
    </submittedName>
</protein>
<dbReference type="GeneID" id="38144317"/>
<dbReference type="Proteomes" id="UP000253729">
    <property type="component" value="Unassembled WGS sequence"/>
</dbReference>
<dbReference type="AlphaFoldDB" id="A0A3F3QJT7"/>
<evidence type="ECO:0000313" key="2">
    <source>
        <dbReference type="Proteomes" id="UP000253729"/>
    </source>
</evidence>
<reference evidence="1 2" key="1">
    <citation type="submission" date="2018-07" db="EMBL/GenBank/DDBJ databases">
        <title>The genomes of Aspergillus section Nigri reveals drivers in fungal speciation.</title>
        <authorList>
            <consortium name="DOE Joint Genome Institute"/>
            <person name="Vesth T.C."/>
            <person name="Nybo J."/>
            <person name="Theobald S."/>
            <person name="Brandl J."/>
            <person name="Frisvad J.C."/>
            <person name="Nielsen K.F."/>
            <person name="Lyhne E.K."/>
            <person name="Kogle M.E."/>
            <person name="Kuo A."/>
            <person name="Riley R."/>
            <person name="Clum A."/>
            <person name="Nolan M."/>
            <person name="Lipzen A."/>
            <person name="Salamov A."/>
            <person name="Henrissat B."/>
            <person name="Wiebenga A."/>
            <person name="De vries R.P."/>
            <person name="Grigoriev I.V."/>
            <person name="Mortensen U.H."/>
            <person name="Andersen M.R."/>
            <person name="Baker S.E."/>
        </authorList>
    </citation>
    <scope>NUCLEOTIDE SEQUENCE [LARGE SCALE GENOMIC DNA]</scope>
    <source>
        <strain evidence="1 2">CBS 139.54b</strain>
    </source>
</reference>
<proteinExistence type="predicted"/>